<dbReference type="Pfam" id="PF20256">
    <property type="entry name" value="MoCoBD_2"/>
    <property type="match status" value="2"/>
</dbReference>
<proteinExistence type="predicted"/>
<dbReference type="Gene3D" id="3.30.365.10">
    <property type="entry name" value="Aldehyde oxidase/xanthine dehydrogenase, molybdopterin binding domain"/>
    <property type="match status" value="4"/>
</dbReference>
<comment type="caution">
    <text evidence="3">The sequence shown here is derived from an EMBL/GenBank/DDBJ whole genome shotgun (WGS) entry which is preliminary data.</text>
</comment>
<evidence type="ECO:0000256" key="1">
    <source>
        <dbReference type="SAM" id="MobiDB-lite"/>
    </source>
</evidence>
<dbReference type="InterPro" id="IPR046867">
    <property type="entry name" value="AldOxase/xan_DH_MoCoBD2"/>
</dbReference>
<name>A0ABW5MC25_9BACT</name>
<dbReference type="RefSeq" id="WP_381527300.1">
    <property type="nucleotide sequence ID" value="NZ_JBHULN010000023.1"/>
</dbReference>
<feature type="domain" description="Aldehyde oxidase/xanthine dehydrogenase a/b hammerhead" evidence="2">
    <location>
        <begin position="215"/>
        <end position="303"/>
    </location>
</feature>
<dbReference type="PANTHER" id="PTHR47495">
    <property type="entry name" value="ALDEHYDE DEHYDROGENASE"/>
    <property type="match status" value="1"/>
</dbReference>
<dbReference type="PIRSF" id="PIRSF036389">
    <property type="entry name" value="IOR_B"/>
    <property type="match status" value="1"/>
</dbReference>
<dbReference type="InterPro" id="IPR000674">
    <property type="entry name" value="Ald_Oxase/Xan_DH_a/b"/>
</dbReference>
<dbReference type="InterPro" id="IPR006311">
    <property type="entry name" value="TAT_signal"/>
</dbReference>
<evidence type="ECO:0000313" key="3">
    <source>
        <dbReference type="EMBL" id="MFD2574031.1"/>
    </source>
</evidence>
<dbReference type="Pfam" id="PF02738">
    <property type="entry name" value="MoCoBD_1"/>
    <property type="match status" value="1"/>
</dbReference>
<protein>
    <submittedName>
        <fullName evidence="3">Molybdopterin cofactor-binding domain-containing protein</fullName>
    </submittedName>
</protein>
<dbReference type="PANTHER" id="PTHR47495:SF2">
    <property type="entry name" value="ALDEHYDE DEHYDROGENASE"/>
    <property type="match status" value="1"/>
</dbReference>
<evidence type="ECO:0000259" key="2">
    <source>
        <dbReference type="SMART" id="SM01008"/>
    </source>
</evidence>
<dbReference type="InterPro" id="IPR012368">
    <property type="entry name" value="OxRdtase_Mopterin-bd_su_IorB"/>
</dbReference>
<dbReference type="SUPFAM" id="SSF56003">
    <property type="entry name" value="Molybdenum cofactor-binding domain"/>
    <property type="match status" value="2"/>
</dbReference>
<organism evidence="3 4">
    <name type="scientific">Spirosoma soli</name>
    <dbReference type="NCBI Taxonomy" id="1770529"/>
    <lineage>
        <taxon>Bacteria</taxon>
        <taxon>Pseudomonadati</taxon>
        <taxon>Bacteroidota</taxon>
        <taxon>Cytophagia</taxon>
        <taxon>Cytophagales</taxon>
        <taxon>Cytophagaceae</taxon>
        <taxon>Spirosoma</taxon>
    </lineage>
</organism>
<keyword evidence="4" id="KW-1185">Reference proteome</keyword>
<dbReference type="InterPro" id="IPR037165">
    <property type="entry name" value="AldOxase/xan_DH_Mopterin-bd_sf"/>
</dbReference>
<dbReference type="SMART" id="SM01008">
    <property type="entry name" value="Ald_Xan_dh_C"/>
    <property type="match status" value="1"/>
</dbReference>
<dbReference type="EMBL" id="JBHULN010000023">
    <property type="protein sequence ID" value="MFD2574031.1"/>
    <property type="molecule type" value="Genomic_DNA"/>
</dbReference>
<dbReference type="Gene3D" id="3.90.1170.50">
    <property type="entry name" value="Aldehyde oxidase/xanthine dehydrogenase, a/b hammerhead"/>
    <property type="match status" value="1"/>
</dbReference>
<dbReference type="InterPro" id="IPR019546">
    <property type="entry name" value="TAT_signal_bac_arc"/>
</dbReference>
<dbReference type="InterPro" id="IPR052516">
    <property type="entry name" value="N-heterocyclic_Hydroxylase"/>
</dbReference>
<feature type="region of interest" description="Disordered" evidence="1">
    <location>
        <begin position="186"/>
        <end position="214"/>
    </location>
</feature>
<dbReference type="InterPro" id="IPR008274">
    <property type="entry name" value="AldOxase/xan_DH_MoCoBD1"/>
</dbReference>
<evidence type="ECO:0000313" key="4">
    <source>
        <dbReference type="Proteomes" id="UP001597469"/>
    </source>
</evidence>
<reference evidence="4" key="1">
    <citation type="journal article" date="2019" name="Int. J. Syst. Evol. Microbiol.">
        <title>The Global Catalogue of Microorganisms (GCM) 10K type strain sequencing project: providing services to taxonomists for standard genome sequencing and annotation.</title>
        <authorList>
            <consortium name="The Broad Institute Genomics Platform"/>
            <consortium name="The Broad Institute Genome Sequencing Center for Infectious Disease"/>
            <person name="Wu L."/>
            <person name="Ma J."/>
        </authorList>
    </citation>
    <scope>NUCLEOTIDE SEQUENCE [LARGE SCALE GENOMIC DNA]</scope>
    <source>
        <strain evidence="4">KCTC 42805</strain>
    </source>
</reference>
<accession>A0ABW5MC25</accession>
<dbReference type="PROSITE" id="PS51318">
    <property type="entry name" value="TAT"/>
    <property type="match status" value="1"/>
</dbReference>
<gene>
    <name evidence="3" type="ORF">ACFSUS_25570</name>
</gene>
<dbReference type="NCBIfam" id="TIGR01409">
    <property type="entry name" value="TAT_signal_seq"/>
    <property type="match status" value="1"/>
</dbReference>
<dbReference type="Proteomes" id="UP001597469">
    <property type="component" value="Unassembled WGS sequence"/>
</dbReference>
<sequence length="739" mass="79886">MSSTPQQTDGTIGRRNFLKAAGLTGAAFALGFPSTEAIAGPVLNLSSLPESVELTPFILIQKSGRITIMNPRPEIGQGTYQSVPALIAEELEVSLSKVVIQQTGGESRFGDTWSQAVGGSGSIRGGYTQMRKVGASAREMLRQAASQQWNVPLEECIAENATILHKPSNKRLTYGQLADVAAKLPVPKDPPLKDPKNFTMLGKSTPRPDVPLKSSGQATFGIDAKVPGMVYASVERCPVLGSTLTSFDASKASKVKGVRQVVKVERVMGKNRFEGVAVVADNYWAALQGRKALTVQWNHQDLDKFSSVDFENHLRDLAKNDGVVGHKTGDFDKAFTDSPNQLEAFYETPMVSHSTMEPMNALAHYKPSVDSPSVDSPGDKVEIWVSSQGGDLVKDEVSKVLKIPKDNITVHVLFNGGGFGRRLTQDFAVEAALLSKTIGKPVKVVWTREDDTKLGPFRPMTFSAMRGALSADGQPVALQHKVIAPSIDATMQEKYDKTKPDGTMLEGTGEQKYEIPNLTTRYVHADIHVPLTYWRSVTSSTLAFAHECFLDEMAQKAGKDPMAFRLGMLTKESDAKRVLTKLKEVSNWDKPLPAGWGRGVAQWEFFAGLAGQVVEVSKQADGSVKVEKVYCVIDLGTVVNPDNVKAQIEGSVAMALTAATKDAITFDKGQTVQSNFDTNRMLRINEMPAVEVHILAEGGPTIKGVGEPGLPPLAPALANAVFAATGKRIRKLPFDLGKV</sequence>